<evidence type="ECO:0000256" key="5">
    <source>
        <dbReference type="ARBA" id="ARBA00022840"/>
    </source>
</evidence>
<keyword evidence="11" id="KW-1185">Reference proteome</keyword>
<keyword evidence="5 8" id="KW-0067">ATP-binding</keyword>
<evidence type="ECO:0000256" key="2">
    <source>
        <dbReference type="ARBA" id="ARBA00022679"/>
    </source>
</evidence>
<name>A0ABW5XAT4_9MICO</name>
<feature type="domain" description="Cytidylate kinase" evidence="9">
    <location>
        <begin position="8"/>
        <end position="229"/>
    </location>
</feature>
<dbReference type="InterPro" id="IPR003136">
    <property type="entry name" value="Cytidylate_kin"/>
</dbReference>
<keyword evidence="3 8" id="KW-0547">Nucleotide-binding</keyword>
<evidence type="ECO:0000313" key="11">
    <source>
        <dbReference type="Proteomes" id="UP001597391"/>
    </source>
</evidence>
<dbReference type="Proteomes" id="UP001597391">
    <property type="component" value="Unassembled WGS sequence"/>
</dbReference>
<evidence type="ECO:0000256" key="4">
    <source>
        <dbReference type="ARBA" id="ARBA00022777"/>
    </source>
</evidence>
<dbReference type="Gene3D" id="3.40.50.300">
    <property type="entry name" value="P-loop containing nucleotide triphosphate hydrolases"/>
    <property type="match status" value="1"/>
</dbReference>
<keyword evidence="2 8" id="KW-0808">Transferase</keyword>
<accession>A0ABW5XAT4</accession>
<dbReference type="SUPFAM" id="SSF52540">
    <property type="entry name" value="P-loop containing nucleoside triphosphate hydrolases"/>
    <property type="match status" value="1"/>
</dbReference>
<dbReference type="RefSeq" id="WP_377465037.1">
    <property type="nucleotide sequence ID" value="NZ_JBHUOP010000001.1"/>
</dbReference>
<reference evidence="11" key="1">
    <citation type="journal article" date="2019" name="Int. J. Syst. Evol. Microbiol.">
        <title>The Global Catalogue of Microorganisms (GCM) 10K type strain sequencing project: providing services to taxonomists for standard genome sequencing and annotation.</title>
        <authorList>
            <consortium name="The Broad Institute Genomics Platform"/>
            <consortium name="The Broad Institute Genome Sequencing Center for Infectious Disease"/>
            <person name="Wu L."/>
            <person name="Ma J."/>
        </authorList>
    </citation>
    <scope>NUCLEOTIDE SEQUENCE [LARGE SCALE GENOMIC DNA]</scope>
    <source>
        <strain evidence="11">KCTC 33576</strain>
    </source>
</reference>
<evidence type="ECO:0000256" key="6">
    <source>
        <dbReference type="ARBA" id="ARBA00047615"/>
    </source>
</evidence>
<comment type="catalytic activity">
    <reaction evidence="6 8">
        <text>dCMP + ATP = dCDP + ADP</text>
        <dbReference type="Rhea" id="RHEA:25094"/>
        <dbReference type="ChEBI" id="CHEBI:30616"/>
        <dbReference type="ChEBI" id="CHEBI:57566"/>
        <dbReference type="ChEBI" id="CHEBI:58593"/>
        <dbReference type="ChEBI" id="CHEBI:456216"/>
        <dbReference type="EC" id="2.7.4.25"/>
    </reaction>
</comment>
<dbReference type="InterPro" id="IPR011994">
    <property type="entry name" value="Cytidylate_kinase_dom"/>
</dbReference>
<keyword evidence="8" id="KW-0963">Cytoplasm</keyword>
<dbReference type="EMBL" id="JBHUOP010000001">
    <property type="protein sequence ID" value="MFD2839555.1"/>
    <property type="molecule type" value="Genomic_DNA"/>
</dbReference>
<comment type="caution">
    <text evidence="10">The sequence shown here is derived from an EMBL/GenBank/DDBJ whole genome shotgun (WGS) entry which is preliminary data.</text>
</comment>
<evidence type="ECO:0000313" key="10">
    <source>
        <dbReference type="EMBL" id="MFD2839555.1"/>
    </source>
</evidence>
<comment type="similarity">
    <text evidence="1 8">Belongs to the cytidylate kinase family. Type 1 subfamily.</text>
</comment>
<dbReference type="EC" id="2.7.4.25" evidence="8"/>
<comment type="subcellular location">
    <subcellularLocation>
        <location evidence="8">Cytoplasm</location>
    </subcellularLocation>
</comment>
<organism evidence="10 11">
    <name type="scientific">Populibacterium corticicola</name>
    <dbReference type="NCBI Taxonomy" id="1812826"/>
    <lineage>
        <taxon>Bacteria</taxon>
        <taxon>Bacillati</taxon>
        <taxon>Actinomycetota</taxon>
        <taxon>Actinomycetes</taxon>
        <taxon>Micrococcales</taxon>
        <taxon>Jonesiaceae</taxon>
        <taxon>Populibacterium</taxon>
    </lineage>
</organism>
<evidence type="ECO:0000256" key="7">
    <source>
        <dbReference type="ARBA" id="ARBA00048478"/>
    </source>
</evidence>
<protein>
    <recommendedName>
        <fullName evidence="8">Cytidylate kinase</fullName>
        <shortName evidence="8">CK</shortName>
        <ecNumber evidence="8">2.7.4.25</ecNumber>
    </recommendedName>
    <alternativeName>
        <fullName evidence="8">Cytidine monophosphate kinase</fullName>
        <shortName evidence="8">CMP kinase</shortName>
    </alternativeName>
</protein>
<evidence type="ECO:0000259" key="9">
    <source>
        <dbReference type="Pfam" id="PF02224"/>
    </source>
</evidence>
<dbReference type="HAMAP" id="MF_00238">
    <property type="entry name" value="Cytidyl_kinase_type1"/>
    <property type="match status" value="1"/>
</dbReference>
<comment type="catalytic activity">
    <reaction evidence="7 8">
        <text>CMP + ATP = CDP + ADP</text>
        <dbReference type="Rhea" id="RHEA:11600"/>
        <dbReference type="ChEBI" id="CHEBI:30616"/>
        <dbReference type="ChEBI" id="CHEBI:58069"/>
        <dbReference type="ChEBI" id="CHEBI:60377"/>
        <dbReference type="ChEBI" id="CHEBI:456216"/>
        <dbReference type="EC" id="2.7.4.25"/>
    </reaction>
</comment>
<dbReference type="Pfam" id="PF02224">
    <property type="entry name" value="Cytidylate_kin"/>
    <property type="match status" value="1"/>
</dbReference>
<evidence type="ECO:0000256" key="8">
    <source>
        <dbReference type="HAMAP-Rule" id="MF_00238"/>
    </source>
</evidence>
<gene>
    <name evidence="8 10" type="primary">cmk</name>
    <name evidence="10" type="ORF">ACFSYH_03115</name>
</gene>
<dbReference type="InterPro" id="IPR027417">
    <property type="entry name" value="P-loop_NTPase"/>
</dbReference>
<proteinExistence type="inferred from homology"/>
<dbReference type="NCBIfam" id="TIGR00017">
    <property type="entry name" value="cmk"/>
    <property type="match status" value="1"/>
</dbReference>
<sequence length="233" mass="24795">MTTTPLTIAIDGPSGSGKSSVSKEVARRLGLAYLDTGAMYRAATWWCLREGVDLADADSVTAVVDTMPLSQSVDPDNQVIRMDDVDITEIIRESSISTKVSQVATNLEVRDILRALQRSRIDAERNGGFSGGNGIVAEGRDITTVVAPDADARILLTASEEARLARRAKDVHGTADAAAVEATKDEVLRRDADDSTVSQFQVASDGVITIDSSDLDFEQTVRAVLAAIEQATA</sequence>
<dbReference type="GO" id="GO:0016301">
    <property type="term" value="F:kinase activity"/>
    <property type="evidence" value="ECO:0007669"/>
    <property type="project" value="UniProtKB-KW"/>
</dbReference>
<evidence type="ECO:0000256" key="3">
    <source>
        <dbReference type="ARBA" id="ARBA00022741"/>
    </source>
</evidence>
<keyword evidence="4 8" id="KW-0418">Kinase</keyword>
<feature type="binding site" evidence="8">
    <location>
        <begin position="12"/>
        <end position="20"/>
    </location>
    <ligand>
        <name>ATP</name>
        <dbReference type="ChEBI" id="CHEBI:30616"/>
    </ligand>
</feature>
<evidence type="ECO:0000256" key="1">
    <source>
        <dbReference type="ARBA" id="ARBA00009427"/>
    </source>
</evidence>